<dbReference type="AlphaFoldDB" id="A0A1B6J776"/>
<dbReference type="GO" id="GO:0003676">
    <property type="term" value="F:nucleic acid binding"/>
    <property type="evidence" value="ECO:0007669"/>
    <property type="project" value="InterPro"/>
</dbReference>
<dbReference type="PANTHER" id="PTHR47959:SF1">
    <property type="entry name" value="ATP-DEPENDENT RNA HELICASE DBPA"/>
    <property type="match status" value="1"/>
</dbReference>
<evidence type="ECO:0000313" key="10">
    <source>
        <dbReference type="EMBL" id="JAS95026.1"/>
    </source>
</evidence>
<reference evidence="10" key="1">
    <citation type="submission" date="2015-11" db="EMBL/GenBank/DDBJ databases">
        <title>De novo transcriptome assembly of four potential Pierce s Disease insect vectors from Arizona vineyards.</title>
        <authorList>
            <person name="Tassone E.E."/>
        </authorList>
    </citation>
    <scope>NUCLEOTIDE SEQUENCE</scope>
</reference>
<evidence type="ECO:0000256" key="5">
    <source>
        <dbReference type="ARBA" id="ARBA00022840"/>
    </source>
</evidence>
<dbReference type="PROSITE" id="PS51195">
    <property type="entry name" value="Q_MOTIF"/>
    <property type="match status" value="1"/>
</dbReference>
<dbReference type="GO" id="GO:0016787">
    <property type="term" value="F:hydrolase activity"/>
    <property type="evidence" value="ECO:0007669"/>
    <property type="project" value="UniProtKB-KW"/>
</dbReference>
<dbReference type="EC" id="3.6.4.13" evidence="1"/>
<dbReference type="PROSITE" id="PS51192">
    <property type="entry name" value="HELICASE_ATP_BIND_1"/>
    <property type="match status" value="1"/>
</dbReference>
<evidence type="ECO:0000256" key="6">
    <source>
        <dbReference type="PROSITE-ProRule" id="PRU00552"/>
    </source>
</evidence>
<evidence type="ECO:0000256" key="7">
    <source>
        <dbReference type="SAM" id="MobiDB-lite"/>
    </source>
</evidence>
<feature type="non-terminal residue" evidence="10">
    <location>
        <position position="210"/>
    </location>
</feature>
<gene>
    <name evidence="10" type="ORF">g.7379</name>
</gene>
<proteinExistence type="predicted"/>
<feature type="short sequence motif" description="Q motif" evidence="6">
    <location>
        <begin position="31"/>
        <end position="59"/>
    </location>
</feature>
<organism evidence="10">
    <name type="scientific">Homalodisca liturata</name>
    <dbReference type="NCBI Taxonomy" id="320908"/>
    <lineage>
        <taxon>Eukaryota</taxon>
        <taxon>Metazoa</taxon>
        <taxon>Ecdysozoa</taxon>
        <taxon>Arthropoda</taxon>
        <taxon>Hexapoda</taxon>
        <taxon>Insecta</taxon>
        <taxon>Pterygota</taxon>
        <taxon>Neoptera</taxon>
        <taxon>Paraneoptera</taxon>
        <taxon>Hemiptera</taxon>
        <taxon>Auchenorrhyncha</taxon>
        <taxon>Membracoidea</taxon>
        <taxon>Cicadellidae</taxon>
        <taxon>Cicadellinae</taxon>
        <taxon>Proconiini</taxon>
        <taxon>Homalodisca</taxon>
    </lineage>
</organism>
<feature type="region of interest" description="Disordered" evidence="7">
    <location>
        <begin position="1"/>
        <end position="21"/>
    </location>
</feature>
<dbReference type="EMBL" id="GECU01012680">
    <property type="protein sequence ID" value="JAS95026.1"/>
    <property type="molecule type" value="Transcribed_RNA"/>
</dbReference>
<dbReference type="SMART" id="SM00487">
    <property type="entry name" value="DEXDc"/>
    <property type="match status" value="1"/>
</dbReference>
<dbReference type="InterPro" id="IPR027417">
    <property type="entry name" value="P-loop_NTPase"/>
</dbReference>
<dbReference type="GO" id="GO:0010468">
    <property type="term" value="P:regulation of gene expression"/>
    <property type="evidence" value="ECO:0007669"/>
    <property type="project" value="UniProtKB-ARBA"/>
</dbReference>
<feature type="non-terminal residue" evidence="10">
    <location>
        <position position="1"/>
    </location>
</feature>
<protein>
    <recommendedName>
        <fullName evidence="1">RNA helicase</fullName>
        <ecNumber evidence="1">3.6.4.13</ecNumber>
    </recommendedName>
</protein>
<accession>A0A1B6J776</accession>
<dbReference type="InterPro" id="IPR014014">
    <property type="entry name" value="RNA_helicase_DEAD_Q_motif"/>
</dbReference>
<name>A0A1B6J776_9HEMI</name>
<feature type="domain" description="Helicase ATP-binding" evidence="8">
    <location>
        <begin position="62"/>
        <end position="210"/>
    </location>
</feature>
<dbReference type="GO" id="GO:0005829">
    <property type="term" value="C:cytosol"/>
    <property type="evidence" value="ECO:0007669"/>
    <property type="project" value="TreeGrafter"/>
</dbReference>
<dbReference type="InterPro" id="IPR011545">
    <property type="entry name" value="DEAD/DEAH_box_helicase_dom"/>
</dbReference>
<sequence length="210" mass="23172">PSQAPRKVVFNDDETEHDEKIEQEVPAEVEHRWESFNLKPELVKGIYSAGFETPSYIQKKAIPVIIERKDLRAQAQSGTGKTGAFVVGVLQRIDAAMHVPQCLVLAPTREIAAQNAGKFREIGAYMGVAVCLLAGGTSVTADIKALSKNPHVVVGTPGRIGHMLKGGHLRTEDIQLFVLDEADEMLKAEFEDEVREIYMKLSNPRLQTLL</sequence>
<keyword evidence="3" id="KW-0378">Hydrolase</keyword>
<evidence type="ECO:0000256" key="1">
    <source>
        <dbReference type="ARBA" id="ARBA00012552"/>
    </source>
</evidence>
<keyword evidence="2" id="KW-0547">Nucleotide-binding</keyword>
<dbReference type="PANTHER" id="PTHR47959">
    <property type="entry name" value="ATP-DEPENDENT RNA HELICASE RHLE-RELATED"/>
    <property type="match status" value="1"/>
</dbReference>
<evidence type="ECO:0000259" key="9">
    <source>
        <dbReference type="PROSITE" id="PS51195"/>
    </source>
</evidence>
<keyword evidence="5" id="KW-0067">ATP-binding</keyword>
<keyword evidence="4" id="KW-0347">Helicase</keyword>
<evidence type="ECO:0000256" key="4">
    <source>
        <dbReference type="ARBA" id="ARBA00022806"/>
    </source>
</evidence>
<dbReference type="GO" id="GO:0005524">
    <property type="term" value="F:ATP binding"/>
    <property type="evidence" value="ECO:0007669"/>
    <property type="project" value="UniProtKB-KW"/>
</dbReference>
<evidence type="ECO:0000259" key="8">
    <source>
        <dbReference type="PROSITE" id="PS51192"/>
    </source>
</evidence>
<dbReference type="SUPFAM" id="SSF52540">
    <property type="entry name" value="P-loop containing nucleoside triphosphate hydrolases"/>
    <property type="match status" value="1"/>
</dbReference>
<dbReference type="InterPro" id="IPR014001">
    <property type="entry name" value="Helicase_ATP-bd"/>
</dbReference>
<dbReference type="Pfam" id="PF00270">
    <property type="entry name" value="DEAD"/>
    <property type="match status" value="1"/>
</dbReference>
<feature type="domain" description="DEAD-box RNA helicase Q" evidence="9">
    <location>
        <begin position="31"/>
        <end position="59"/>
    </location>
</feature>
<dbReference type="Gene3D" id="3.40.50.300">
    <property type="entry name" value="P-loop containing nucleotide triphosphate hydrolases"/>
    <property type="match status" value="1"/>
</dbReference>
<dbReference type="GO" id="GO:0003724">
    <property type="term" value="F:RNA helicase activity"/>
    <property type="evidence" value="ECO:0007669"/>
    <property type="project" value="UniProtKB-EC"/>
</dbReference>
<dbReference type="InterPro" id="IPR000629">
    <property type="entry name" value="RNA-helicase_DEAD-box_CS"/>
</dbReference>
<evidence type="ECO:0000256" key="2">
    <source>
        <dbReference type="ARBA" id="ARBA00022741"/>
    </source>
</evidence>
<evidence type="ECO:0000256" key="3">
    <source>
        <dbReference type="ARBA" id="ARBA00022801"/>
    </source>
</evidence>
<dbReference type="PROSITE" id="PS00039">
    <property type="entry name" value="DEAD_ATP_HELICASE"/>
    <property type="match status" value="1"/>
</dbReference>
<dbReference type="InterPro" id="IPR050079">
    <property type="entry name" value="DEAD_box_RNA_helicase"/>
</dbReference>